<reference evidence="2" key="1">
    <citation type="journal article" date="2023" name="G3 (Bethesda)">
        <title>Whole genome assembly and annotation of the endangered Caribbean coral Acropora cervicornis.</title>
        <authorList>
            <person name="Selwyn J.D."/>
            <person name="Vollmer S.V."/>
        </authorList>
    </citation>
    <scope>NUCLEOTIDE SEQUENCE</scope>
    <source>
        <strain evidence="2">K2</strain>
    </source>
</reference>
<reference evidence="2" key="2">
    <citation type="journal article" date="2023" name="Science">
        <title>Genomic signatures of disease resistance in endangered staghorn corals.</title>
        <authorList>
            <person name="Vollmer S.V."/>
            <person name="Selwyn J.D."/>
            <person name="Despard B.A."/>
            <person name="Roesel C.L."/>
        </authorList>
    </citation>
    <scope>NUCLEOTIDE SEQUENCE</scope>
    <source>
        <strain evidence="2">K2</strain>
    </source>
</reference>
<dbReference type="Pfam" id="PF00078">
    <property type="entry name" value="RVT_1"/>
    <property type="match status" value="1"/>
</dbReference>
<dbReference type="EMBL" id="JARQWQ010000083">
    <property type="protein sequence ID" value="KAK2552831.1"/>
    <property type="molecule type" value="Genomic_DNA"/>
</dbReference>
<dbReference type="AlphaFoldDB" id="A0AAD9Q1W4"/>
<protein>
    <recommendedName>
        <fullName evidence="1">Reverse transcriptase domain-containing protein</fullName>
    </recommendedName>
</protein>
<sequence length="304" mass="33505">MGGLTPESLEIGPKNVGSSGIKRAWSYLKLLHTESQGIPALVSNNHVCSSDSAKAEALREQYDSVFVEEDLRNLPKMPPSPYECMPDITFSTEGVKNHFLKIKIDKACGPDLIPARILCDAASELAVVFSSLFQQSYDAVSGVPHGNVLGPILFLMFINGLSKNITSGMKLFADDCVLYRLINSVTDHSALPRDLSQPGKWSSTWQMKFAPSKCFVISVTLKKSPSQFSYSLCKAQLGGASHQKYLGVYITCTLCWQLQCDEAKKSMRVLGILQRNLSLCDRSIKERSYLSLVEYATVACSLRT</sequence>
<proteinExistence type="predicted"/>
<keyword evidence="3" id="KW-1185">Reference proteome</keyword>
<name>A0AAD9Q1W4_ACRCE</name>
<dbReference type="PANTHER" id="PTHR33332">
    <property type="entry name" value="REVERSE TRANSCRIPTASE DOMAIN-CONTAINING PROTEIN"/>
    <property type="match status" value="1"/>
</dbReference>
<feature type="domain" description="Reverse transcriptase" evidence="1">
    <location>
        <begin position="135"/>
        <end position="249"/>
    </location>
</feature>
<evidence type="ECO:0000259" key="1">
    <source>
        <dbReference type="Pfam" id="PF00078"/>
    </source>
</evidence>
<gene>
    <name evidence="2" type="ORF">P5673_025999</name>
</gene>
<accession>A0AAD9Q1W4</accession>
<dbReference type="InterPro" id="IPR000477">
    <property type="entry name" value="RT_dom"/>
</dbReference>
<dbReference type="Proteomes" id="UP001249851">
    <property type="component" value="Unassembled WGS sequence"/>
</dbReference>
<comment type="caution">
    <text evidence="2">The sequence shown here is derived from an EMBL/GenBank/DDBJ whole genome shotgun (WGS) entry which is preliminary data.</text>
</comment>
<evidence type="ECO:0000313" key="2">
    <source>
        <dbReference type="EMBL" id="KAK2552831.1"/>
    </source>
</evidence>
<organism evidence="2 3">
    <name type="scientific">Acropora cervicornis</name>
    <name type="common">Staghorn coral</name>
    <dbReference type="NCBI Taxonomy" id="6130"/>
    <lineage>
        <taxon>Eukaryota</taxon>
        <taxon>Metazoa</taxon>
        <taxon>Cnidaria</taxon>
        <taxon>Anthozoa</taxon>
        <taxon>Hexacorallia</taxon>
        <taxon>Scleractinia</taxon>
        <taxon>Astrocoeniina</taxon>
        <taxon>Acroporidae</taxon>
        <taxon>Acropora</taxon>
    </lineage>
</organism>
<evidence type="ECO:0000313" key="3">
    <source>
        <dbReference type="Proteomes" id="UP001249851"/>
    </source>
</evidence>